<name>A0A3D8YC82_9BACT</name>
<protein>
    <submittedName>
        <fullName evidence="2">Uncharacterized protein</fullName>
    </submittedName>
</protein>
<dbReference type="EMBL" id="QNUL01000006">
    <property type="protein sequence ID" value="REA61992.1"/>
    <property type="molecule type" value="Genomic_DNA"/>
</dbReference>
<keyword evidence="1" id="KW-0812">Transmembrane</keyword>
<evidence type="ECO:0000313" key="2">
    <source>
        <dbReference type="EMBL" id="REA61992.1"/>
    </source>
</evidence>
<feature type="transmembrane region" description="Helical" evidence="1">
    <location>
        <begin position="71"/>
        <end position="92"/>
    </location>
</feature>
<evidence type="ECO:0000256" key="1">
    <source>
        <dbReference type="SAM" id="Phobius"/>
    </source>
</evidence>
<dbReference type="RefSeq" id="WP_115830627.1">
    <property type="nucleotide sequence ID" value="NZ_QNUL01000006.1"/>
</dbReference>
<dbReference type="Proteomes" id="UP000256373">
    <property type="component" value="Unassembled WGS sequence"/>
</dbReference>
<accession>A0A3D8YC82</accession>
<feature type="transmembrane region" description="Helical" evidence="1">
    <location>
        <begin position="98"/>
        <end position="118"/>
    </location>
</feature>
<comment type="caution">
    <text evidence="2">The sequence shown here is derived from an EMBL/GenBank/DDBJ whole genome shotgun (WGS) entry which is preliminary data.</text>
</comment>
<proteinExistence type="predicted"/>
<keyword evidence="1" id="KW-0472">Membrane</keyword>
<gene>
    <name evidence="2" type="ORF">DSL64_10000</name>
</gene>
<keyword evidence="1" id="KW-1133">Transmembrane helix</keyword>
<feature type="transmembrane region" description="Helical" evidence="1">
    <location>
        <begin position="9"/>
        <end position="27"/>
    </location>
</feature>
<evidence type="ECO:0000313" key="3">
    <source>
        <dbReference type="Proteomes" id="UP000256373"/>
    </source>
</evidence>
<organism evidence="2 3">
    <name type="scientific">Dyadobacter luteus</name>
    <dbReference type="NCBI Taxonomy" id="2259619"/>
    <lineage>
        <taxon>Bacteria</taxon>
        <taxon>Pseudomonadati</taxon>
        <taxon>Bacteroidota</taxon>
        <taxon>Cytophagia</taxon>
        <taxon>Cytophagales</taxon>
        <taxon>Spirosomataceae</taxon>
        <taxon>Dyadobacter</taxon>
    </lineage>
</organism>
<dbReference type="AlphaFoldDB" id="A0A3D8YC82"/>
<sequence length="131" mass="14969">MEKYIKPSILTLIPIIIVIGALSYFGWLVDWNSGFLESIYSLKSENVVFIGLVYAALAVILAQFRIYHLFWFALAETFFFFIVSMITFQMNIKEGSAYAPFILIWSTVALSKALVNVFEGPNKDRLGKRKI</sequence>
<keyword evidence="3" id="KW-1185">Reference proteome</keyword>
<reference evidence="2 3" key="1">
    <citation type="submission" date="2018-07" db="EMBL/GenBank/DDBJ databases">
        <title>Dyadobacter roseus sp. nov., isolated from rose rhizosphere soil.</title>
        <authorList>
            <person name="Chen L."/>
        </authorList>
    </citation>
    <scope>NUCLEOTIDE SEQUENCE [LARGE SCALE GENOMIC DNA]</scope>
    <source>
        <strain evidence="2 3">RS19</strain>
    </source>
</reference>
<feature type="transmembrane region" description="Helical" evidence="1">
    <location>
        <begin position="47"/>
        <end position="64"/>
    </location>
</feature>